<dbReference type="HAMAP" id="MF_00636">
    <property type="entry name" value="RapZ_like"/>
    <property type="match status" value="1"/>
</dbReference>
<sequence>MTSERQLVIVTGPSGAGRSSALHALEDLGFDVVDNLPLNLVETLVAQENCKWPLALGIHTRTRQFSPQALIETIDRLAARDRIDASLLYLDCTRDTLLRRYSETRRRHPMAESADPTEGVARELALLEPLRARADTLIDTSAMNVHDLRREVERWYAPDAGRDMSVAITSFSYKRGLPQGLDLVFDCRFLRNPHWELSLRPMDGRSSEVSEYVQNDRAYGAFFDKVRELLVFLLPAYRAEGKSHLSIGFGCSGGRHRSVALTEAMANALADTGQPVSIRHRELERRERV</sequence>
<feature type="domain" description="RapZ-like N-terminal" evidence="5">
    <location>
        <begin position="6"/>
        <end position="157"/>
    </location>
</feature>
<evidence type="ECO:0000313" key="7">
    <source>
        <dbReference type="EMBL" id="MFC3613856.1"/>
    </source>
</evidence>
<protein>
    <submittedName>
        <fullName evidence="7">RNase adapter RapZ</fullName>
    </submittedName>
</protein>
<keyword evidence="3 4" id="KW-0342">GTP-binding</keyword>
<comment type="caution">
    <text evidence="7">The sequence shown here is derived from an EMBL/GenBank/DDBJ whole genome shotgun (WGS) entry which is preliminary data.</text>
</comment>
<evidence type="ECO:0000259" key="6">
    <source>
        <dbReference type="Pfam" id="PF22740"/>
    </source>
</evidence>
<proteinExistence type="inferred from homology"/>
<keyword evidence="1 4" id="KW-0547">Nucleotide-binding</keyword>
<evidence type="ECO:0000256" key="2">
    <source>
        <dbReference type="ARBA" id="ARBA00022840"/>
    </source>
</evidence>
<dbReference type="InterPro" id="IPR027417">
    <property type="entry name" value="P-loop_NTPase"/>
</dbReference>
<reference evidence="8" key="1">
    <citation type="journal article" date="2019" name="Int. J. Syst. Evol. Microbiol.">
        <title>The Global Catalogue of Microorganisms (GCM) 10K type strain sequencing project: providing services to taxonomists for standard genome sequencing and annotation.</title>
        <authorList>
            <consortium name="The Broad Institute Genomics Platform"/>
            <consortium name="The Broad Institute Genome Sequencing Center for Infectious Disease"/>
            <person name="Wu L."/>
            <person name="Ma J."/>
        </authorList>
    </citation>
    <scope>NUCLEOTIDE SEQUENCE [LARGE SCALE GENOMIC DNA]</scope>
    <source>
        <strain evidence="8">KCTC 42911</strain>
    </source>
</reference>
<dbReference type="PANTHER" id="PTHR30448:SF0">
    <property type="entry name" value="RNASE ADAPTER PROTEIN RAPZ"/>
    <property type="match status" value="1"/>
</dbReference>
<feature type="binding site" evidence="4">
    <location>
        <begin position="12"/>
        <end position="19"/>
    </location>
    <ligand>
        <name>ATP</name>
        <dbReference type="ChEBI" id="CHEBI:30616"/>
    </ligand>
</feature>
<evidence type="ECO:0000256" key="1">
    <source>
        <dbReference type="ARBA" id="ARBA00022741"/>
    </source>
</evidence>
<dbReference type="SUPFAM" id="SSF52540">
    <property type="entry name" value="P-loop containing nucleoside triphosphate hydrolases"/>
    <property type="match status" value="1"/>
</dbReference>
<organism evidence="7 8">
    <name type="scientific">Lutimaribacter marinistellae</name>
    <dbReference type="NCBI Taxonomy" id="1820329"/>
    <lineage>
        <taxon>Bacteria</taxon>
        <taxon>Pseudomonadati</taxon>
        <taxon>Pseudomonadota</taxon>
        <taxon>Alphaproteobacteria</taxon>
        <taxon>Rhodobacterales</taxon>
        <taxon>Roseobacteraceae</taxon>
        <taxon>Lutimaribacter</taxon>
    </lineage>
</organism>
<name>A0ABV7TFR0_9RHOB</name>
<dbReference type="RefSeq" id="WP_386735051.1">
    <property type="nucleotide sequence ID" value="NZ_JBHRXI010000010.1"/>
</dbReference>
<keyword evidence="2 4" id="KW-0067">ATP-binding</keyword>
<dbReference type="Pfam" id="PF03668">
    <property type="entry name" value="RapZ-like_N"/>
    <property type="match status" value="1"/>
</dbReference>
<evidence type="ECO:0000256" key="4">
    <source>
        <dbReference type="HAMAP-Rule" id="MF_00636"/>
    </source>
</evidence>
<dbReference type="PIRSF" id="PIRSF005052">
    <property type="entry name" value="P-loopkin"/>
    <property type="match status" value="1"/>
</dbReference>
<gene>
    <name evidence="7" type="primary">rapZ</name>
    <name evidence="7" type="ORF">ACFORG_08820</name>
</gene>
<dbReference type="PANTHER" id="PTHR30448">
    <property type="entry name" value="RNASE ADAPTER PROTEIN RAPZ"/>
    <property type="match status" value="1"/>
</dbReference>
<keyword evidence="8" id="KW-1185">Reference proteome</keyword>
<dbReference type="InterPro" id="IPR053930">
    <property type="entry name" value="RapZ-like_N"/>
</dbReference>
<dbReference type="Proteomes" id="UP001595629">
    <property type="component" value="Unassembled WGS sequence"/>
</dbReference>
<dbReference type="InterPro" id="IPR053931">
    <property type="entry name" value="RapZ_C"/>
</dbReference>
<dbReference type="InterPro" id="IPR005337">
    <property type="entry name" value="RapZ-like"/>
</dbReference>
<dbReference type="EMBL" id="JBHRXI010000010">
    <property type="protein sequence ID" value="MFC3613856.1"/>
    <property type="molecule type" value="Genomic_DNA"/>
</dbReference>
<evidence type="ECO:0000313" key="8">
    <source>
        <dbReference type="Proteomes" id="UP001595629"/>
    </source>
</evidence>
<feature type="domain" description="RapZ C-terminal" evidence="6">
    <location>
        <begin position="164"/>
        <end position="284"/>
    </location>
</feature>
<accession>A0ABV7TFR0</accession>
<evidence type="ECO:0000259" key="5">
    <source>
        <dbReference type="Pfam" id="PF03668"/>
    </source>
</evidence>
<evidence type="ECO:0000256" key="3">
    <source>
        <dbReference type="ARBA" id="ARBA00023134"/>
    </source>
</evidence>
<dbReference type="NCBIfam" id="NF003828">
    <property type="entry name" value="PRK05416.1"/>
    <property type="match status" value="1"/>
</dbReference>
<dbReference type="Pfam" id="PF22740">
    <property type="entry name" value="PapZ_C"/>
    <property type="match status" value="1"/>
</dbReference>
<comment type="caution">
    <text evidence="4">Lacks conserved residue(s) required for the propagation of feature annotation.</text>
</comment>